<sequence length="246" mass="28149">MGLLIFFFLFVFVSTTTANEATINATTESSIIDVNSNLVGKPLKTGNGSVINLCAQHECYELLKRELDLVGNISKGERDCKAALVESESGHEFWKLTAGMDPNLNEMNVAEDHLKESLEVMYSDIYKKYIRDIQRQSYLCAADCCKNLINQKEVAKCSERCQDKLRKVFDKFDQESEAMNNHLARGIMSCQEKERKKYNRDYVKLNPSEKKEFDDGFTKCAVKCFEESTNDLTKLKERLLAFVKDI</sequence>
<accession>A0A915M647</accession>
<dbReference type="GO" id="GO:0005737">
    <property type="term" value="C:cytoplasm"/>
    <property type="evidence" value="ECO:0007669"/>
    <property type="project" value="TreeGrafter"/>
</dbReference>
<dbReference type="Pfam" id="PF05811">
    <property type="entry name" value="DUF842"/>
    <property type="match status" value="1"/>
</dbReference>
<dbReference type="Proteomes" id="UP000887561">
    <property type="component" value="Unplaced"/>
</dbReference>
<name>A0A915M647_MELJA</name>
<dbReference type="PANTHER" id="PTHR21096:SF0">
    <property type="entry name" value="PROTEIN FAM136A"/>
    <property type="match status" value="1"/>
</dbReference>
<evidence type="ECO:0000313" key="3">
    <source>
        <dbReference type="Proteomes" id="UP000887561"/>
    </source>
</evidence>
<reference evidence="4" key="1">
    <citation type="submission" date="2022-11" db="UniProtKB">
        <authorList>
            <consortium name="WormBaseParasite"/>
        </authorList>
    </citation>
    <scope>IDENTIFICATION</scope>
</reference>
<keyword evidence="3" id="KW-1185">Reference proteome</keyword>
<dbReference type="InterPro" id="IPR008560">
    <property type="entry name" value="DUF842_euk"/>
</dbReference>
<evidence type="ECO:0000256" key="1">
    <source>
        <dbReference type="ARBA" id="ARBA00009952"/>
    </source>
</evidence>
<organism evidence="3 4">
    <name type="scientific">Meloidogyne javanica</name>
    <name type="common">Root-knot nematode worm</name>
    <dbReference type="NCBI Taxonomy" id="6303"/>
    <lineage>
        <taxon>Eukaryota</taxon>
        <taxon>Metazoa</taxon>
        <taxon>Ecdysozoa</taxon>
        <taxon>Nematoda</taxon>
        <taxon>Chromadorea</taxon>
        <taxon>Rhabditida</taxon>
        <taxon>Tylenchina</taxon>
        <taxon>Tylenchomorpha</taxon>
        <taxon>Tylenchoidea</taxon>
        <taxon>Meloidogynidae</taxon>
        <taxon>Meloidogyninae</taxon>
        <taxon>Meloidogyne</taxon>
        <taxon>Meloidogyne incognita group</taxon>
    </lineage>
</organism>
<keyword evidence="2" id="KW-0732">Signal</keyword>
<comment type="similarity">
    <text evidence="1">Belongs to the FAM136 family.</text>
</comment>
<proteinExistence type="inferred from homology"/>
<dbReference type="AlphaFoldDB" id="A0A915M647"/>
<feature type="signal peptide" evidence="2">
    <location>
        <begin position="1"/>
        <end position="18"/>
    </location>
</feature>
<evidence type="ECO:0000313" key="4">
    <source>
        <dbReference type="WBParaSite" id="scaffold2869_cov183.g5584"/>
    </source>
</evidence>
<feature type="chain" id="PRO_5037042852" evidence="2">
    <location>
        <begin position="19"/>
        <end position="246"/>
    </location>
</feature>
<protein>
    <submittedName>
        <fullName evidence="4">Uncharacterized protein</fullName>
    </submittedName>
</protein>
<evidence type="ECO:0000256" key="2">
    <source>
        <dbReference type="SAM" id="SignalP"/>
    </source>
</evidence>
<dbReference type="PANTHER" id="PTHR21096">
    <property type="entry name" value="PROTEIN FAM136A"/>
    <property type="match status" value="1"/>
</dbReference>
<dbReference type="WBParaSite" id="scaffold2869_cov183.g5584">
    <property type="protein sequence ID" value="scaffold2869_cov183.g5584"/>
    <property type="gene ID" value="scaffold2869_cov183.g5584"/>
</dbReference>